<evidence type="ECO:0000256" key="1">
    <source>
        <dbReference type="SAM" id="Phobius"/>
    </source>
</evidence>
<reference evidence="2 3" key="1">
    <citation type="submission" date="2016-06" db="EMBL/GenBank/DDBJ databases">
        <title>The sequenced genome of the ice-adhering bacterium Marinomonas primoryensis, from Antarctica.</title>
        <authorList>
            <person name="Graham L."/>
            <person name="Vance T.D.R."/>
            <person name="Davies P.L."/>
        </authorList>
    </citation>
    <scope>NUCLEOTIDE SEQUENCE [LARGE SCALE GENOMIC DNA]</scope>
    <source>
        <strain evidence="2 3">AceL</strain>
    </source>
</reference>
<feature type="transmembrane region" description="Helical" evidence="1">
    <location>
        <begin position="94"/>
        <end position="115"/>
    </location>
</feature>
<name>A0A2Z4PUL2_9GAMM</name>
<dbReference type="Proteomes" id="UP000249898">
    <property type="component" value="Chromosome"/>
</dbReference>
<feature type="transmembrane region" description="Helical" evidence="1">
    <location>
        <begin position="35"/>
        <end position="57"/>
    </location>
</feature>
<protein>
    <submittedName>
        <fullName evidence="2">MFS transporter</fullName>
    </submittedName>
</protein>
<dbReference type="RefSeq" id="WP_112139595.1">
    <property type="nucleotide sequence ID" value="NZ_CP016181.1"/>
</dbReference>
<keyword evidence="1" id="KW-0472">Membrane</keyword>
<keyword evidence="1" id="KW-1133">Transmembrane helix</keyword>
<feature type="transmembrane region" description="Helical" evidence="1">
    <location>
        <begin position="64"/>
        <end position="82"/>
    </location>
</feature>
<evidence type="ECO:0000313" key="3">
    <source>
        <dbReference type="Proteomes" id="UP000249898"/>
    </source>
</evidence>
<sequence>MNSSSTHKPRPMVDLIVSVVLPSLILMKLSGEDKLGVSGGLIAALAFPLGWGLFELIKYKKFNFIALLGLVSVLLTGSIGLFELDNKWLAIKEASIPAIIGIAVLVSTFTPYPLIRALLFNAAIMDVDTIKQKLEENHSTAAFEKTLMKATYFIAGSFAFSATMNYILAKWIVTSPAGTEAFNEELGQMTLYSYPMIAIPSMIMMLGVFYYLWRNIHKATGLKLEDLLVKK</sequence>
<feature type="transmembrane region" description="Helical" evidence="1">
    <location>
        <begin position="152"/>
        <end position="172"/>
    </location>
</feature>
<evidence type="ECO:0000313" key="2">
    <source>
        <dbReference type="EMBL" id="AWY01236.1"/>
    </source>
</evidence>
<dbReference type="EMBL" id="CP016181">
    <property type="protein sequence ID" value="AWY01236.1"/>
    <property type="molecule type" value="Genomic_DNA"/>
</dbReference>
<dbReference type="OrthoDB" id="188353at2"/>
<dbReference type="NCBIfam" id="NF041646">
    <property type="entry name" value="VC0807_fam"/>
    <property type="match status" value="1"/>
</dbReference>
<feature type="transmembrane region" description="Helical" evidence="1">
    <location>
        <begin position="192"/>
        <end position="213"/>
    </location>
</feature>
<keyword evidence="1" id="KW-0812">Transmembrane</keyword>
<dbReference type="InterPro" id="IPR016870">
    <property type="entry name" value="UCP028137"/>
</dbReference>
<gene>
    <name evidence="2" type="ORF">A8139_15675</name>
</gene>
<dbReference type="AlphaFoldDB" id="A0A2Z4PUL2"/>
<proteinExistence type="predicted"/>
<organism evidence="2 3">
    <name type="scientific">Marinomonas primoryensis</name>
    <dbReference type="NCBI Taxonomy" id="178399"/>
    <lineage>
        <taxon>Bacteria</taxon>
        <taxon>Pseudomonadati</taxon>
        <taxon>Pseudomonadota</taxon>
        <taxon>Gammaproteobacteria</taxon>
        <taxon>Oceanospirillales</taxon>
        <taxon>Oceanospirillaceae</taxon>
        <taxon>Marinomonas</taxon>
    </lineage>
</organism>
<dbReference type="PIRSF" id="PIRSF028137">
    <property type="entry name" value="UCP028137"/>
    <property type="match status" value="1"/>
</dbReference>
<accession>A0A2Z4PUL2</accession>